<dbReference type="Proteomes" id="UP000291485">
    <property type="component" value="Unassembled WGS sequence"/>
</dbReference>
<protein>
    <recommendedName>
        <fullName evidence="10">Beta-xylanase</fullName>
        <ecNumber evidence="10">3.2.1.8</ecNumber>
    </recommendedName>
</protein>
<evidence type="ECO:0000256" key="10">
    <source>
        <dbReference type="RuleBase" id="RU361174"/>
    </source>
</evidence>
<evidence type="ECO:0000256" key="1">
    <source>
        <dbReference type="ARBA" id="ARBA00000681"/>
    </source>
</evidence>
<comment type="catalytic activity">
    <reaction evidence="1 10">
        <text>Endohydrolysis of (1-&gt;4)-beta-D-xylosidic linkages in xylans.</text>
        <dbReference type="EC" id="3.2.1.8"/>
    </reaction>
</comment>
<dbReference type="GO" id="GO:0031176">
    <property type="term" value="F:endo-1,4-beta-xylanase activity"/>
    <property type="evidence" value="ECO:0007669"/>
    <property type="project" value="UniProtKB-EC"/>
</dbReference>
<name>A0A4R0NM98_9SPHI</name>
<keyword evidence="13" id="KW-1185">Reference proteome</keyword>
<evidence type="ECO:0000256" key="6">
    <source>
        <dbReference type="ARBA" id="ARBA00023277"/>
    </source>
</evidence>
<dbReference type="InterPro" id="IPR001000">
    <property type="entry name" value="GH10_dom"/>
</dbReference>
<keyword evidence="7 10" id="KW-0326">Glycosidase</keyword>
<dbReference type="AlphaFoldDB" id="A0A4R0NM98"/>
<dbReference type="PROSITE" id="PS51257">
    <property type="entry name" value="PROKAR_LIPOPROTEIN"/>
    <property type="match status" value="1"/>
</dbReference>
<evidence type="ECO:0000313" key="12">
    <source>
        <dbReference type="EMBL" id="TCD01982.1"/>
    </source>
</evidence>
<evidence type="ECO:0000313" key="13">
    <source>
        <dbReference type="Proteomes" id="UP000291485"/>
    </source>
</evidence>
<evidence type="ECO:0000256" key="3">
    <source>
        <dbReference type="ARBA" id="ARBA00022651"/>
    </source>
</evidence>
<evidence type="ECO:0000256" key="7">
    <source>
        <dbReference type="ARBA" id="ARBA00023295"/>
    </source>
</evidence>
<keyword evidence="4" id="KW-0732">Signal</keyword>
<feature type="active site" description="Nucleophile" evidence="9">
    <location>
        <position position="267"/>
    </location>
</feature>
<dbReference type="InterPro" id="IPR044846">
    <property type="entry name" value="GH10"/>
</dbReference>
<evidence type="ECO:0000256" key="9">
    <source>
        <dbReference type="PROSITE-ProRule" id="PRU10061"/>
    </source>
</evidence>
<organism evidence="12 13">
    <name type="scientific">Pedobacter frigidisoli</name>
    <dbReference type="NCBI Taxonomy" id="2530455"/>
    <lineage>
        <taxon>Bacteria</taxon>
        <taxon>Pseudomonadati</taxon>
        <taxon>Bacteroidota</taxon>
        <taxon>Sphingobacteriia</taxon>
        <taxon>Sphingobacteriales</taxon>
        <taxon>Sphingobacteriaceae</taxon>
        <taxon>Pedobacter</taxon>
    </lineage>
</organism>
<evidence type="ECO:0000256" key="4">
    <source>
        <dbReference type="ARBA" id="ARBA00022729"/>
    </source>
</evidence>
<proteinExistence type="inferred from homology"/>
<sequence>MKFYSLSIVFVLFVFLACTKGISDGEVATTTADSSLKQLPFPFGAAISAELLRTDPRYKALIIREFKSISTENAMKFGIIHPLENTYNWTDGDEIVAFAQANCIRVHGHTLNWYQDAPDWLKNFDGDKNAWENLLKTHIQTIVKHYKGKVTSWDVVNEAFEDDGRYRNSIWVQKLGTDYIARAFQYAHEADPVALLFYNDYGQEYGYEYKGLKRNAILALVNELKSRGVPINGIGLQMHTKYTQSDFDISLAISTAAETGLKVHISELDVALNPNFDATLTFSPSLDEMQASKYKAIVKLYNAIPKAQQFGITTWNVTDKDSWVPVFFKRPDWPLPFNADYHRKAAYRGIFDGLK</sequence>
<comment type="similarity">
    <text evidence="2 10">Belongs to the glycosyl hydrolase 10 (cellulase F) family.</text>
</comment>
<dbReference type="SUPFAM" id="SSF51445">
    <property type="entry name" value="(Trans)glycosidases"/>
    <property type="match status" value="1"/>
</dbReference>
<keyword evidence="3 12" id="KW-0858">Xylan degradation</keyword>
<dbReference type="OrthoDB" id="1032269at2"/>
<evidence type="ECO:0000256" key="2">
    <source>
        <dbReference type="ARBA" id="ARBA00007495"/>
    </source>
</evidence>
<dbReference type="PANTHER" id="PTHR31490:SF88">
    <property type="entry name" value="BETA-XYLANASE"/>
    <property type="match status" value="1"/>
</dbReference>
<dbReference type="GO" id="GO:0045493">
    <property type="term" value="P:xylan catabolic process"/>
    <property type="evidence" value="ECO:0007669"/>
    <property type="project" value="UniProtKB-KW"/>
</dbReference>
<keyword evidence="5 10" id="KW-0378">Hydrolase</keyword>
<evidence type="ECO:0000256" key="8">
    <source>
        <dbReference type="ARBA" id="ARBA00023326"/>
    </source>
</evidence>
<dbReference type="EC" id="3.2.1.8" evidence="10"/>
<dbReference type="EMBL" id="SJSN01000019">
    <property type="protein sequence ID" value="TCD01982.1"/>
    <property type="molecule type" value="Genomic_DNA"/>
</dbReference>
<dbReference type="RefSeq" id="WP_131562067.1">
    <property type="nucleotide sequence ID" value="NZ_SJSN01000019.1"/>
</dbReference>
<dbReference type="PROSITE" id="PS00591">
    <property type="entry name" value="GH10_1"/>
    <property type="match status" value="1"/>
</dbReference>
<evidence type="ECO:0000256" key="5">
    <source>
        <dbReference type="ARBA" id="ARBA00022801"/>
    </source>
</evidence>
<dbReference type="SMART" id="SM00633">
    <property type="entry name" value="Glyco_10"/>
    <property type="match status" value="1"/>
</dbReference>
<feature type="domain" description="GH10" evidence="11">
    <location>
        <begin position="30"/>
        <end position="353"/>
    </location>
</feature>
<keyword evidence="8 10" id="KW-0624">Polysaccharide degradation</keyword>
<reference evidence="12 13" key="1">
    <citation type="submission" date="2019-02" db="EMBL/GenBank/DDBJ databases">
        <title>Pedobacter sp. RP-3-11 sp. nov., isolated from Arctic soil.</title>
        <authorList>
            <person name="Dahal R.H."/>
        </authorList>
    </citation>
    <scope>NUCLEOTIDE SEQUENCE [LARGE SCALE GENOMIC DNA]</scope>
    <source>
        <strain evidence="12 13">RP-3-11</strain>
    </source>
</reference>
<dbReference type="Gene3D" id="3.20.20.80">
    <property type="entry name" value="Glycosidases"/>
    <property type="match status" value="1"/>
</dbReference>
<keyword evidence="6 10" id="KW-0119">Carbohydrate metabolism</keyword>
<dbReference type="PROSITE" id="PS51760">
    <property type="entry name" value="GH10_2"/>
    <property type="match status" value="1"/>
</dbReference>
<dbReference type="PRINTS" id="PR00134">
    <property type="entry name" value="GLHYDRLASE10"/>
</dbReference>
<dbReference type="PANTHER" id="PTHR31490">
    <property type="entry name" value="GLYCOSYL HYDROLASE"/>
    <property type="match status" value="1"/>
</dbReference>
<dbReference type="InterPro" id="IPR031158">
    <property type="entry name" value="GH10_AS"/>
</dbReference>
<accession>A0A4R0NM98</accession>
<gene>
    <name evidence="12" type="ORF">EZ449_19490</name>
</gene>
<comment type="caution">
    <text evidence="12">The sequence shown here is derived from an EMBL/GenBank/DDBJ whole genome shotgun (WGS) entry which is preliminary data.</text>
</comment>
<dbReference type="InterPro" id="IPR017853">
    <property type="entry name" value="GH"/>
</dbReference>
<dbReference type="Pfam" id="PF00331">
    <property type="entry name" value="Glyco_hydro_10"/>
    <property type="match status" value="1"/>
</dbReference>
<evidence type="ECO:0000259" key="11">
    <source>
        <dbReference type="PROSITE" id="PS51760"/>
    </source>
</evidence>